<accession>A0A2Z5G6U6</accession>
<dbReference type="SMART" id="SM00855">
    <property type="entry name" value="PGAM"/>
    <property type="match status" value="1"/>
</dbReference>
<dbReference type="EMBL" id="CP030840">
    <property type="protein sequence ID" value="AXC14404.1"/>
    <property type="molecule type" value="Genomic_DNA"/>
</dbReference>
<feature type="active site" description="Tele-phosphohistidine intermediate" evidence="1">
    <location>
        <position position="9"/>
    </location>
</feature>
<dbReference type="PANTHER" id="PTHR48100">
    <property type="entry name" value="BROAD-SPECIFICITY PHOSPHATASE YOR283W-RELATED"/>
    <property type="match status" value="1"/>
</dbReference>
<dbReference type="PANTHER" id="PTHR48100:SF1">
    <property type="entry name" value="HISTIDINE PHOSPHATASE FAMILY PROTEIN-RELATED"/>
    <property type="match status" value="1"/>
</dbReference>
<sequence>MNDLLFIRHAETDMAGTFCGHSDPALNDDGFRQVERLLHSLRSERIDAVYSSDLQRCHTTARALAETHAVPCFTSRGLREIHFGLWEGLTWQQIETLDSNYAARWVNEFPQLSAPQGESIESFERRVCAETENLLHRLNSGLLAVVTHAGVIRSVLRLLCGVDGTDSWARSIPYCSTLRYFQSSRSFQEVLL</sequence>
<dbReference type="SUPFAM" id="SSF53254">
    <property type="entry name" value="Phosphoglycerate mutase-like"/>
    <property type="match status" value="1"/>
</dbReference>
<evidence type="ECO:0000313" key="3">
    <source>
        <dbReference type="EMBL" id="AXC14404.1"/>
    </source>
</evidence>
<gene>
    <name evidence="3" type="ORF">ACPOL_5150</name>
</gene>
<evidence type="ECO:0000256" key="1">
    <source>
        <dbReference type="PIRSR" id="PIRSR613078-1"/>
    </source>
</evidence>
<dbReference type="GO" id="GO:0005737">
    <property type="term" value="C:cytoplasm"/>
    <property type="evidence" value="ECO:0007669"/>
    <property type="project" value="TreeGrafter"/>
</dbReference>
<protein>
    <submittedName>
        <fullName evidence="3">Alpha-ribazole-5'-phosphate phosphatase</fullName>
    </submittedName>
</protein>
<feature type="binding site" evidence="2">
    <location>
        <position position="56"/>
    </location>
    <ligand>
        <name>substrate</name>
    </ligand>
</feature>
<reference evidence="3 4" key="1">
    <citation type="journal article" date="2018" name="Front. Microbiol.">
        <title>Hydrolytic Capabilities as a Key to Environmental Success: Chitinolytic and Cellulolytic Acidobacteria From Acidic Sub-arctic Soils and Boreal Peatlands.</title>
        <authorList>
            <person name="Belova S.E."/>
            <person name="Ravin N.V."/>
            <person name="Pankratov T.A."/>
            <person name="Rakitin A.L."/>
            <person name="Ivanova A.A."/>
            <person name="Beletsky A.V."/>
            <person name="Mardanov A.V."/>
            <person name="Sinninghe Damste J.S."/>
            <person name="Dedysh S.N."/>
        </authorList>
    </citation>
    <scope>NUCLEOTIDE SEQUENCE [LARGE SCALE GENOMIC DNA]</scope>
    <source>
        <strain evidence="3 4">SBC82</strain>
    </source>
</reference>
<evidence type="ECO:0000256" key="2">
    <source>
        <dbReference type="PIRSR" id="PIRSR613078-2"/>
    </source>
</evidence>
<dbReference type="Pfam" id="PF00300">
    <property type="entry name" value="His_Phos_1"/>
    <property type="match status" value="1"/>
</dbReference>
<dbReference type="GO" id="GO:0016791">
    <property type="term" value="F:phosphatase activity"/>
    <property type="evidence" value="ECO:0007669"/>
    <property type="project" value="TreeGrafter"/>
</dbReference>
<dbReference type="CDD" id="cd07067">
    <property type="entry name" value="HP_PGM_like"/>
    <property type="match status" value="1"/>
</dbReference>
<evidence type="ECO:0000313" key="4">
    <source>
        <dbReference type="Proteomes" id="UP000253606"/>
    </source>
</evidence>
<dbReference type="OrthoDB" id="9781415at2"/>
<proteinExistence type="predicted"/>
<dbReference type="AlphaFoldDB" id="A0A2Z5G6U6"/>
<organism evidence="3 4">
    <name type="scientific">Acidisarcina polymorpha</name>
    <dbReference type="NCBI Taxonomy" id="2211140"/>
    <lineage>
        <taxon>Bacteria</taxon>
        <taxon>Pseudomonadati</taxon>
        <taxon>Acidobacteriota</taxon>
        <taxon>Terriglobia</taxon>
        <taxon>Terriglobales</taxon>
        <taxon>Acidobacteriaceae</taxon>
        <taxon>Acidisarcina</taxon>
    </lineage>
</organism>
<dbReference type="InterPro" id="IPR050275">
    <property type="entry name" value="PGM_Phosphatase"/>
</dbReference>
<dbReference type="Proteomes" id="UP000253606">
    <property type="component" value="Chromosome"/>
</dbReference>
<name>A0A2Z5G6U6_9BACT</name>
<dbReference type="InterPro" id="IPR029033">
    <property type="entry name" value="His_PPase_superfam"/>
</dbReference>
<dbReference type="InterPro" id="IPR013078">
    <property type="entry name" value="His_Pase_superF_clade-1"/>
</dbReference>
<dbReference type="KEGG" id="abas:ACPOL_5150"/>
<keyword evidence="4" id="KW-1185">Reference proteome</keyword>
<feature type="active site" description="Proton donor/acceptor" evidence="1">
    <location>
        <position position="80"/>
    </location>
</feature>
<dbReference type="RefSeq" id="WP_114209189.1">
    <property type="nucleotide sequence ID" value="NZ_CP030840.1"/>
</dbReference>
<dbReference type="Gene3D" id="3.40.50.1240">
    <property type="entry name" value="Phosphoglycerate mutase-like"/>
    <property type="match status" value="1"/>
</dbReference>